<evidence type="ECO:0000313" key="2">
    <source>
        <dbReference type="EMBL" id="MFD2611172.1"/>
    </source>
</evidence>
<dbReference type="PANTHER" id="PTHR11803:SF58">
    <property type="entry name" value="PROTEIN HMF1-RELATED"/>
    <property type="match status" value="1"/>
</dbReference>
<dbReference type="EMBL" id="JBHUME010000002">
    <property type="protein sequence ID" value="MFD2611172.1"/>
    <property type="molecule type" value="Genomic_DNA"/>
</dbReference>
<comment type="similarity">
    <text evidence="1">Belongs to the RutC family.</text>
</comment>
<proteinExistence type="inferred from homology"/>
<dbReference type="Proteomes" id="UP001597541">
    <property type="component" value="Unassembled WGS sequence"/>
</dbReference>
<dbReference type="SUPFAM" id="SSF55298">
    <property type="entry name" value="YjgF-like"/>
    <property type="match status" value="1"/>
</dbReference>
<dbReference type="InterPro" id="IPR035959">
    <property type="entry name" value="RutC-like_sf"/>
</dbReference>
<dbReference type="GO" id="GO:0016787">
    <property type="term" value="F:hydrolase activity"/>
    <property type="evidence" value="ECO:0007669"/>
    <property type="project" value="UniProtKB-KW"/>
</dbReference>
<dbReference type="Pfam" id="PF01042">
    <property type="entry name" value="Ribonuc_L-PSP"/>
    <property type="match status" value="1"/>
</dbReference>
<dbReference type="PANTHER" id="PTHR11803">
    <property type="entry name" value="2-IMINOBUTANOATE/2-IMINOPROPANOATE DEAMINASE RIDA"/>
    <property type="match status" value="1"/>
</dbReference>
<evidence type="ECO:0000256" key="1">
    <source>
        <dbReference type="ARBA" id="ARBA00010552"/>
    </source>
</evidence>
<dbReference type="Gene3D" id="3.30.1330.40">
    <property type="entry name" value="RutC-like"/>
    <property type="match status" value="1"/>
</dbReference>
<reference evidence="3" key="1">
    <citation type="journal article" date="2019" name="Int. J. Syst. Evol. Microbiol.">
        <title>The Global Catalogue of Microorganisms (GCM) 10K type strain sequencing project: providing services to taxonomists for standard genome sequencing and annotation.</title>
        <authorList>
            <consortium name="The Broad Institute Genomics Platform"/>
            <consortium name="The Broad Institute Genome Sequencing Center for Infectious Disease"/>
            <person name="Wu L."/>
            <person name="Ma J."/>
        </authorList>
    </citation>
    <scope>NUCLEOTIDE SEQUENCE [LARGE SCALE GENOMIC DNA]</scope>
    <source>
        <strain evidence="3">KCTC 3950</strain>
    </source>
</reference>
<comment type="caution">
    <text evidence="2">The sequence shown here is derived from an EMBL/GenBank/DDBJ whole genome shotgun (WGS) entry which is preliminary data.</text>
</comment>
<sequence length="134" mass="14525">MTHKALKEIVFTPEVLPPRGPYAQAIKVSNVTSTIYTGTITALDVDWNVVGAGDIRAQTRKTIENLELILAAAGATLADVVKTTWYLTDITHMPIVAEIRNEMFKGAVPASGTIPITGLYYPELLLEMEAIAVI</sequence>
<dbReference type="RefSeq" id="WP_377599548.1">
    <property type="nucleotide sequence ID" value="NZ_JBHUME010000002.1"/>
</dbReference>
<protein>
    <submittedName>
        <fullName evidence="2">RidA family protein</fullName>
        <ecNumber evidence="2">3.5.-.-</ecNumber>
    </submittedName>
</protein>
<keyword evidence="3" id="KW-1185">Reference proteome</keyword>
<dbReference type="CDD" id="cd00448">
    <property type="entry name" value="YjgF_YER057c_UK114_family"/>
    <property type="match status" value="1"/>
</dbReference>
<accession>A0ABW5PAL8</accession>
<dbReference type="InterPro" id="IPR006175">
    <property type="entry name" value="YjgF/YER057c/UK114"/>
</dbReference>
<dbReference type="EC" id="3.5.-.-" evidence="2"/>
<name>A0ABW5PAL8_9BACL</name>
<keyword evidence="2" id="KW-0378">Hydrolase</keyword>
<evidence type="ECO:0000313" key="3">
    <source>
        <dbReference type="Proteomes" id="UP001597541"/>
    </source>
</evidence>
<gene>
    <name evidence="2" type="ORF">ACFSUF_01885</name>
</gene>
<organism evidence="2 3">
    <name type="scientific">Paenibacillus gansuensis</name>
    <dbReference type="NCBI Taxonomy" id="306542"/>
    <lineage>
        <taxon>Bacteria</taxon>
        <taxon>Bacillati</taxon>
        <taxon>Bacillota</taxon>
        <taxon>Bacilli</taxon>
        <taxon>Bacillales</taxon>
        <taxon>Paenibacillaceae</taxon>
        <taxon>Paenibacillus</taxon>
    </lineage>
</organism>